<dbReference type="PANTHER" id="PTHR31580">
    <property type="entry name" value="FILAMENT-LIKE PLANT PROTEIN 4"/>
    <property type="match status" value="1"/>
</dbReference>
<evidence type="ECO:0000313" key="4">
    <source>
        <dbReference type="EMBL" id="GAV83800.1"/>
    </source>
</evidence>
<dbReference type="STRING" id="3775.A0A1Q3CUA3"/>
<evidence type="ECO:0000256" key="1">
    <source>
        <dbReference type="ARBA" id="ARBA00005921"/>
    </source>
</evidence>
<dbReference type="OrthoDB" id="1917992at2759"/>
<feature type="coiled-coil region" evidence="3">
    <location>
        <begin position="170"/>
        <end position="197"/>
    </location>
</feature>
<accession>A0A1Q3CUA3</accession>
<organism evidence="4 5">
    <name type="scientific">Cephalotus follicularis</name>
    <name type="common">Albany pitcher plant</name>
    <dbReference type="NCBI Taxonomy" id="3775"/>
    <lineage>
        <taxon>Eukaryota</taxon>
        <taxon>Viridiplantae</taxon>
        <taxon>Streptophyta</taxon>
        <taxon>Embryophyta</taxon>
        <taxon>Tracheophyta</taxon>
        <taxon>Spermatophyta</taxon>
        <taxon>Magnoliopsida</taxon>
        <taxon>eudicotyledons</taxon>
        <taxon>Gunneridae</taxon>
        <taxon>Pentapetalae</taxon>
        <taxon>rosids</taxon>
        <taxon>fabids</taxon>
        <taxon>Oxalidales</taxon>
        <taxon>Cephalotaceae</taxon>
        <taxon>Cephalotus</taxon>
    </lineage>
</organism>
<gene>
    <name evidence="4" type="ORF">CFOL_v3_27245</name>
</gene>
<comment type="caution">
    <text evidence="4">The sequence shown here is derived from an EMBL/GenBank/DDBJ whole genome shotgun (WGS) entry which is preliminary data.</text>
</comment>
<feature type="coiled-coil region" evidence="3">
    <location>
        <begin position="788"/>
        <end position="857"/>
    </location>
</feature>
<keyword evidence="5" id="KW-1185">Reference proteome</keyword>
<protein>
    <submittedName>
        <fullName evidence="4">DUF869 domain-containing protein</fullName>
    </submittedName>
</protein>
<dbReference type="EMBL" id="BDDD01003012">
    <property type="protein sequence ID" value="GAV83800.1"/>
    <property type="molecule type" value="Genomic_DNA"/>
</dbReference>
<evidence type="ECO:0000256" key="2">
    <source>
        <dbReference type="ARBA" id="ARBA00023054"/>
    </source>
</evidence>
<dbReference type="Pfam" id="PF05911">
    <property type="entry name" value="FPP"/>
    <property type="match status" value="1"/>
</dbReference>
<keyword evidence="2 3" id="KW-0175">Coiled coil</keyword>
<sequence length="1071" mass="121031">MQLDATLQVRAVEFLEHQLFLEAEIMDNQTWLWGKKSLENTVVAAEKVGICLKRVENEVQKQPTGKVLGPERSEKNLNEKFTAELFDCHVKDDLMAKHAKTTQEATTGQDKSEAEAVFVTKELEEALRNRVIANERLTHSDAALKKCMQQLNLVREEHKKRIHDAVMKTASEFQTAQKELEEKLTEADIRIAKLSVENTHLSEALLVKEKLIEDLQKCKSQTEAEFGPLKARLNSTEKENAFLKYEFRVLEKELEIRNEGLEYSRRSSETSHKQQLECVKKITMLEAECERLHLLMRKRLTGPAALVKMKREVEMLRRDRTEIRTRRMNPTKDLIVSDSTLEDTPDFSSKELSLLIERLSDVEEENRTLKEIMNNKDTELQSSRLMSSRTASRLAQLEAQLNVLSIGQKSMELARCSPTSKQLSLSSVFDKDSEDGISSSGSWANALISELEHFREEKFKHQPKHKVIGVSGMSLMDDFVEMEKLAIISVESPSRDVFNPDLAGKELVPILQYQSSLGDTKQEVQPEDVATSKSFDWLLVVLNAMLEQKHISKRSLDKLLEDIRIALGFVNHPTAHEDDTKATSRHSGESDTLHSFITSKSPSTSPILGSLNEASNIGKLMEETGKQPIQFNLNKSIRKIIKLIEGNLSFSDECSEKHQSSSLVAAPAGYFVRVFQWKISELSAVLQQFVCTCNDLLNGKADLENFVGQLSFALDWVMNNYSSPQNASSTKDKIRKHFGWNESHNDIQVGVVDDSVVQSSCLHSVAVSDDQNVSFQTETNQGYLPEENMILKNELKNMEARVKSTTDKNETLMLQLQKLEQSIESLQAELKTLKDSKKTIEDQIENEKSINEDLDTQLTVAKAKLNQVFKKFSSLEVELEYKNNCCEELETTCLELQLQLESVAKKETPKHGMNQKGKQSQNGWEISADSVKLAECQETILNLGKQLKALASSREAAQFDRVFINTNSLSSIKKLNKRSTLLDHMLTDDDSKSEVPKSPKIKEIVSIDEARKQPFLHSNEAHLGLKNKARINAVGALAIVPSKKRGGISFLGKLILRNKKGSNKSRSLRQS</sequence>
<name>A0A1Q3CUA3_CEPFO</name>
<evidence type="ECO:0000256" key="3">
    <source>
        <dbReference type="SAM" id="Coils"/>
    </source>
</evidence>
<dbReference type="InterPro" id="IPR008587">
    <property type="entry name" value="FPP_plant"/>
</dbReference>
<dbReference type="PANTHER" id="PTHR31580:SF8">
    <property type="entry name" value="FILAMENT-LIKE PROTEIN (DUF869)"/>
    <property type="match status" value="1"/>
</dbReference>
<dbReference type="Proteomes" id="UP000187406">
    <property type="component" value="Unassembled WGS sequence"/>
</dbReference>
<evidence type="ECO:0000313" key="5">
    <source>
        <dbReference type="Proteomes" id="UP000187406"/>
    </source>
</evidence>
<feature type="coiled-coil region" evidence="3">
    <location>
        <begin position="352"/>
        <end position="379"/>
    </location>
</feature>
<dbReference type="AlphaFoldDB" id="A0A1Q3CUA3"/>
<dbReference type="InParanoid" id="A0A1Q3CUA3"/>
<reference evidence="5" key="1">
    <citation type="submission" date="2016-04" db="EMBL/GenBank/DDBJ databases">
        <title>Cephalotus genome sequencing.</title>
        <authorList>
            <person name="Fukushima K."/>
            <person name="Hasebe M."/>
            <person name="Fang X."/>
        </authorList>
    </citation>
    <scope>NUCLEOTIDE SEQUENCE [LARGE SCALE GENOMIC DNA]</scope>
    <source>
        <strain evidence="5">cv. St1</strain>
    </source>
</reference>
<proteinExistence type="inferred from homology"/>
<comment type="similarity">
    <text evidence="1">Belongs to the FPP family.</text>
</comment>